<keyword evidence="4" id="KW-1185">Reference proteome</keyword>
<keyword evidence="1" id="KW-0472">Membrane</keyword>
<gene>
    <name evidence="3" type="ORF">O6P43_017488</name>
</gene>
<dbReference type="NCBIfam" id="TIGR01640">
    <property type="entry name" value="F_box_assoc_1"/>
    <property type="match status" value="1"/>
</dbReference>
<dbReference type="InterPro" id="IPR017451">
    <property type="entry name" value="F-box-assoc_interact_dom"/>
</dbReference>
<evidence type="ECO:0000259" key="2">
    <source>
        <dbReference type="Pfam" id="PF07734"/>
    </source>
</evidence>
<dbReference type="Pfam" id="PF07734">
    <property type="entry name" value="FBA_1"/>
    <property type="match status" value="1"/>
</dbReference>
<keyword evidence="1" id="KW-1133">Transmembrane helix</keyword>
<evidence type="ECO:0000256" key="1">
    <source>
        <dbReference type="SAM" id="Phobius"/>
    </source>
</evidence>
<dbReference type="InterPro" id="IPR050796">
    <property type="entry name" value="SCF_F-box_component"/>
</dbReference>
<dbReference type="PANTHER" id="PTHR31672">
    <property type="entry name" value="BNACNNG10540D PROTEIN"/>
    <property type="match status" value="1"/>
</dbReference>
<protein>
    <submittedName>
        <fullName evidence="3">F-box family protein</fullName>
    </submittedName>
</protein>
<evidence type="ECO:0000313" key="4">
    <source>
        <dbReference type="Proteomes" id="UP001163823"/>
    </source>
</evidence>
<dbReference type="KEGG" id="qsa:O6P43_017488"/>
<feature type="transmembrane region" description="Helical" evidence="1">
    <location>
        <begin position="20"/>
        <end position="39"/>
    </location>
</feature>
<feature type="domain" description="F-box associated beta-propeller type 1" evidence="2">
    <location>
        <begin position="44"/>
        <end position="289"/>
    </location>
</feature>
<sequence length="291" mass="34057">MNFNKLTFQSPRIGILFSRFLVVVMVWFVFFLVVILPLIPESESFKLCLWNPATKQIRQLPNTRNESETIRTIGFGYDSNTNDYKVVIINYFDDDDDAFYDNFRVFQAEMYSLSTGCWKKIKSDVDFQDMFMEDSSVTVNGMLFWRVEEEEYQFVLSFDMGKEEFRIIVMPDSIEYCYRIAKFKDSLVLLSEFYEDAGLGWAVSVDLWVMEHNCDGGQSWSKLFTVGTFYKINCPVGIWKNEIFIQGYKYTEEESGMLLCNPTNNEMKILTDIGSAHLYDVFNYVESLVPV</sequence>
<keyword evidence="1" id="KW-0812">Transmembrane</keyword>
<dbReference type="EMBL" id="JARAOO010000007">
    <property type="protein sequence ID" value="KAJ7962229.1"/>
    <property type="molecule type" value="Genomic_DNA"/>
</dbReference>
<dbReference type="InterPro" id="IPR006527">
    <property type="entry name" value="F-box-assoc_dom_typ1"/>
</dbReference>
<name>A0AAD7LQ12_QUISA</name>
<comment type="caution">
    <text evidence="3">The sequence shown here is derived from an EMBL/GenBank/DDBJ whole genome shotgun (WGS) entry which is preliminary data.</text>
</comment>
<organism evidence="3 4">
    <name type="scientific">Quillaja saponaria</name>
    <name type="common">Soap bark tree</name>
    <dbReference type="NCBI Taxonomy" id="32244"/>
    <lineage>
        <taxon>Eukaryota</taxon>
        <taxon>Viridiplantae</taxon>
        <taxon>Streptophyta</taxon>
        <taxon>Embryophyta</taxon>
        <taxon>Tracheophyta</taxon>
        <taxon>Spermatophyta</taxon>
        <taxon>Magnoliopsida</taxon>
        <taxon>eudicotyledons</taxon>
        <taxon>Gunneridae</taxon>
        <taxon>Pentapetalae</taxon>
        <taxon>rosids</taxon>
        <taxon>fabids</taxon>
        <taxon>Fabales</taxon>
        <taxon>Quillajaceae</taxon>
        <taxon>Quillaja</taxon>
    </lineage>
</organism>
<reference evidence="3" key="1">
    <citation type="journal article" date="2023" name="Science">
        <title>Elucidation of the pathway for biosynthesis of saponin adjuvants from the soapbark tree.</title>
        <authorList>
            <person name="Reed J."/>
            <person name="Orme A."/>
            <person name="El-Demerdash A."/>
            <person name="Owen C."/>
            <person name="Martin L.B.B."/>
            <person name="Misra R.C."/>
            <person name="Kikuchi S."/>
            <person name="Rejzek M."/>
            <person name="Martin A.C."/>
            <person name="Harkess A."/>
            <person name="Leebens-Mack J."/>
            <person name="Louveau T."/>
            <person name="Stephenson M.J."/>
            <person name="Osbourn A."/>
        </authorList>
    </citation>
    <scope>NUCLEOTIDE SEQUENCE</scope>
    <source>
        <strain evidence="3">S10</strain>
    </source>
</reference>
<accession>A0AAD7LQ12</accession>
<proteinExistence type="predicted"/>
<dbReference type="Proteomes" id="UP001163823">
    <property type="component" value="Chromosome 7"/>
</dbReference>
<dbReference type="PANTHER" id="PTHR31672:SF13">
    <property type="entry name" value="F-BOX PROTEIN CPR30-LIKE"/>
    <property type="match status" value="1"/>
</dbReference>
<dbReference type="AlphaFoldDB" id="A0AAD7LQ12"/>
<evidence type="ECO:0000313" key="3">
    <source>
        <dbReference type="EMBL" id="KAJ7962229.1"/>
    </source>
</evidence>